<feature type="coiled-coil region" evidence="1">
    <location>
        <begin position="21"/>
        <end position="95"/>
    </location>
</feature>
<evidence type="ECO:0008006" key="4">
    <source>
        <dbReference type="Google" id="ProtNLM"/>
    </source>
</evidence>
<dbReference type="EMBL" id="BEZZ01000090">
    <property type="protein sequence ID" value="GCC25569.1"/>
    <property type="molecule type" value="Genomic_DNA"/>
</dbReference>
<dbReference type="OMA" id="EVFEFKH"/>
<dbReference type="GO" id="GO:0005634">
    <property type="term" value="C:nucleus"/>
    <property type="evidence" value="ECO:0007669"/>
    <property type="project" value="TreeGrafter"/>
</dbReference>
<reference evidence="2 3" key="1">
    <citation type="journal article" date="2018" name="Nat. Ecol. Evol.">
        <title>Shark genomes provide insights into elasmobranch evolution and the origin of vertebrates.</title>
        <authorList>
            <person name="Hara Y"/>
            <person name="Yamaguchi K"/>
            <person name="Onimaru K"/>
            <person name="Kadota M"/>
            <person name="Koyanagi M"/>
            <person name="Keeley SD"/>
            <person name="Tatsumi K"/>
            <person name="Tanaka K"/>
            <person name="Motone F"/>
            <person name="Kageyama Y"/>
            <person name="Nozu R"/>
            <person name="Adachi N"/>
            <person name="Nishimura O"/>
            <person name="Nakagawa R"/>
            <person name="Tanegashima C"/>
            <person name="Kiyatake I"/>
            <person name="Matsumoto R"/>
            <person name="Murakumo K"/>
            <person name="Nishida K"/>
            <person name="Terakita A"/>
            <person name="Kuratani S"/>
            <person name="Sato K"/>
            <person name="Hyodo S Kuraku.S."/>
        </authorList>
    </citation>
    <scope>NUCLEOTIDE SEQUENCE [LARGE SCALE GENOMIC DNA]</scope>
</reference>
<dbReference type="GO" id="GO:0034080">
    <property type="term" value="P:CENP-A containing chromatin assembly"/>
    <property type="evidence" value="ECO:0007669"/>
    <property type="project" value="InterPro"/>
</dbReference>
<organism evidence="2 3">
    <name type="scientific">Chiloscyllium punctatum</name>
    <name type="common">Brownbanded bambooshark</name>
    <name type="synonym">Hemiscyllium punctatum</name>
    <dbReference type="NCBI Taxonomy" id="137246"/>
    <lineage>
        <taxon>Eukaryota</taxon>
        <taxon>Metazoa</taxon>
        <taxon>Chordata</taxon>
        <taxon>Craniata</taxon>
        <taxon>Vertebrata</taxon>
        <taxon>Chondrichthyes</taxon>
        <taxon>Elasmobranchii</taxon>
        <taxon>Galeomorphii</taxon>
        <taxon>Galeoidea</taxon>
        <taxon>Orectolobiformes</taxon>
        <taxon>Hemiscylliidae</taxon>
        <taxon>Chiloscyllium</taxon>
    </lineage>
</organism>
<dbReference type="PANTHER" id="PTHR28577:SF1">
    <property type="entry name" value="CENTROMERE PROTEIN P"/>
    <property type="match status" value="1"/>
</dbReference>
<comment type="caution">
    <text evidence="2">The sequence shown here is derived from an EMBL/GenBank/DDBJ whole genome shotgun (WGS) entry which is preliminary data.</text>
</comment>
<accession>A0A401S5G9</accession>
<dbReference type="Pfam" id="PF13096">
    <property type="entry name" value="CENP-P"/>
    <property type="match status" value="1"/>
</dbReference>
<protein>
    <recommendedName>
        <fullName evidence="4">Centromere protein P</fullName>
    </recommendedName>
</protein>
<gene>
    <name evidence="2" type="ORF">chiPu_0003980</name>
</gene>
<dbReference type="GO" id="GO:0000775">
    <property type="term" value="C:chromosome, centromeric region"/>
    <property type="evidence" value="ECO:0007669"/>
    <property type="project" value="InterPro"/>
</dbReference>
<sequence>MSKYRGRERESTENLMDKLQHQTYQDEIHSLQEEIRLLEQQSQNSQSYMGSFLKTIEMQREQFSVRNHESWKCSNTDLEAQIDQAESQIALLTQLTGIGFTKCVMTTVGKGNDKRKQYRLSGYSHSLQFDLEFELMEVQAKENVITTVTELNIILESNEFCDLSRFISRAEEKKSLLLFFRTLSTFAKWYEFRQITFKHFKLVRSSGIH</sequence>
<dbReference type="STRING" id="137246.A0A401S5G9"/>
<name>A0A401S5G9_CHIPU</name>
<dbReference type="AlphaFoldDB" id="A0A401S5G9"/>
<dbReference type="OrthoDB" id="5976950at2759"/>
<dbReference type="Proteomes" id="UP000287033">
    <property type="component" value="Unassembled WGS sequence"/>
</dbReference>
<dbReference type="PANTHER" id="PTHR28577">
    <property type="entry name" value="CENTROMERE PROTEIN P"/>
    <property type="match status" value="1"/>
</dbReference>
<keyword evidence="1" id="KW-0175">Coiled coil</keyword>
<keyword evidence="3" id="KW-1185">Reference proteome</keyword>
<proteinExistence type="predicted"/>
<evidence type="ECO:0000256" key="1">
    <source>
        <dbReference type="SAM" id="Coils"/>
    </source>
</evidence>
<evidence type="ECO:0000313" key="2">
    <source>
        <dbReference type="EMBL" id="GCC25569.1"/>
    </source>
</evidence>
<dbReference type="InterPro" id="IPR027801">
    <property type="entry name" value="CENP-P"/>
</dbReference>
<evidence type="ECO:0000313" key="3">
    <source>
        <dbReference type="Proteomes" id="UP000287033"/>
    </source>
</evidence>